<dbReference type="InterPro" id="IPR001828">
    <property type="entry name" value="ANF_lig-bd_rcpt"/>
</dbReference>
<reference evidence="6 7" key="1">
    <citation type="journal article" date="2016" name="Nat. Commun.">
        <title>Extremotolerant tardigrade genome and improved radiotolerance of human cultured cells by tardigrade-unique protein.</title>
        <authorList>
            <person name="Hashimoto T."/>
            <person name="Horikawa D.D."/>
            <person name="Saito Y."/>
            <person name="Kuwahara H."/>
            <person name="Kozuka-Hata H."/>
            <person name="Shin-I T."/>
            <person name="Minakuchi Y."/>
            <person name="Ohishi K."/>
            <person name="Motoyama A."/>
            <person name="Aizu T."/>
            <person name="Enomoto A."/>
            <person name="Kondo K."/>
            <person name="Tanaka S."/>
            <person name="Hara Y."/>
            <person name="Koshikawa S."/>
            <person name="Sagara H."/>
            <person name="Miura T."/>
            <person name="Yokobori S."/>
            <person name="Miyagawa K."/>
            <person name="Suzuki Y."/>
            <person name="Kubo T."/>
            <person name="Oyama M."/>
            <person name="Kohara Y."/>
            <person name="Fujiyama A."/>
            <person name="Arakawa K."/>
            <person name="Katayama T."/>
            <person name="Toyoda A."/>
            <person name="Kunieda T."/>
        </authorList>
    </citation>
    <scope>NUCLEOTIDE SEQUENCE [LARGE SCALE GENOMIC DNA]</scope>
    <source>
        <strain evidence="6 7">YOKOZUNA-1</strain>
    </source>
</reference>
<evidence type="ECO:0000256" key="1">
    <source>
        <dbReference type="ARBA" id="ARBA00004370"/>
    </source>
</evidence>
<evidence type="ECO:0000313" key="7">
    <source>
        <dbReference type="Proteomes" id="UP000186922"/>
    </source>
</evidence>
<evidence type="ECO:0000256" key="4">
    <source>
        <dbReference type="ARBA" id="ARBA00023136"/>
    </source>
</evidence>
<protein>
    <recommendedName>
        <fullName evidence="5">Receptor ligand binding region domain-containing protein</fullName>
    </recommendedName>
</protein>
<dbReference type="STRING" id="947166.A0A1D1UMS0"/>
<evidence type="ECO:0000256" key="3">
    <source>
        <dbReference type="ARBA" id="ARBA00022989"/>
    </source>
</evidence>
<dbReference type="EMBL" id="BDGG01000001">
    <property type="protein sequence ID" value="GAU88942.1"/>
    <property type="molecule type" value="Genomic_DNA"/>
</dbReference>
<keyword evidence="2" id="KW-0812">Transmembrane</keyword>
<keyword evidence="4" id="KW-0472">Membrane</keyword>
<comment type="subcellular location">
    <subcellularLocation>
        <location evidence="1">Membrane</location>
    </subcellularLocation>
</comment>
<dbReference type="Pfam" id="PF01094">
    <property type="entry name" value="ANF_receptor"/>
    <property type="match status" value="1"/>
</dbReference>
<evidence type="ECO:0000259" key="5">
    <source>
        <dbReference type="Pfam" id="PF01094"/>
    </source>
</evidence>
<evidence type="ECO:0000256" key="2">
    <source>
        <dbReference type="ARBA" id="ARBA00022692"/>
    </source>
</evidence>
<gene>
    <name evidence="6" type="primary">RvY_01551-1</name>
    <name evidence="6" type="synonym">RvY_01551.1</name>
    <name evidence="6" type="ORF">RvY_01551</name>
</gene>
<feature type="domain" description="Receptor ligand binding region" evidence="5">
    <location>
        <begin position="8"/>
        <end position="255"/>
    </location>
</feature>
<proteinExistence type="predicted"/>
<name>A0A1D1UMS0_RAMVA</name>
<comment type="caution">
    <text evidence="6">The sequence shown here is derived from an EMBL/GenBank/DDBJ whole genome shotgun (WGS) entry which is preliminary data.</text>
</comment>
<organism evidence="6 7">
    <name type="scientific">Ramazzottius varieornatus</name>
    <name type="common">Water bear</name>
    <name type="synonym">Tardigrade</name>
    <dbReference type="NCBI Taxonomy" id="947166"/>
    <lineage>
        <taxon>Eukaryota</taxon>
        <taxon>Metazoa</taxon>
        <taxon>Ecdysozoa</taxon>
        <taxon>Tardigrada</taxon>
        <taxon>Eutardigrada</taxon>
        <taxon>Parachela</taxon>
        <taxon>Hypsibioidea</taxon>
        <taxon>Ramazzottiidae</taxon>
        <taxon>Ramazzottius</taxon>
    </lineage>
</organism>
<dbReference type="Gene3D" id="3.40.50.2300">
    <property type="match status" value="2"/>
</dbReference>
<dbReference type="SUPFAM" id="SSF53822">
    <property type="entry name" value="Periplasmic binding protein-like I"/>
    <property type="match status" value="1"/>
</dbReference>
<keyword evidence="7" id="KW-1185">Reference proteome</keyword>
<dbReference type="AlphaFoldDB" id="A0A1D1UMS0"/>
<accession>A0A1D1UMS0</accession>
<dbReference type="GO" id="GO:0016020">
    <property type="term" value="C:membrane"/>
    <property type="evidence" value="ECO:0007669"/>
    <property type="project" value="UniProtKB-SubCell"/>
</dbReference>
<evidence type="ECO:0000313" key="6">
    <source>
        <dbReference type="EMBL" id="GAU88942.1"/>
    </source>
</evidence>
<sequence length="393" mass="43966">MVRGNQTAGSRLGMAAATLSVMDHYGWKHATVLLEESSVTNAYSQYAKSLQRARRTKRATSISILSMPQITEAVLVEVLKAAQTQSRVMIISAPASTALRILKVASKLNMTDGNYAYINFQGTLQEPYGKLSLFSNPCPKDVAAFQSLVFMTSRQSQADARRSVSLNRRLKSMSQSLYNSTYDDDLEPLNSIVVRATYDAVDLFMSQLPEPNGNDVRCSGKAMSSKLTNRTFSLRTGMTFIDEEGVREMDCVVYRFSSAKESLETVAFYDSSSRALLWDHNVTTDWPNGLIPVDVPRCGFGGLSSACIPTARSWEANLKMVLPVVTTSAISLLLTMVWFRQSHCHDKFEKKTWLLDSHHLKFGRSEIRTSSTRTVLTLSLVIMLKREYNFKRP</sequence>
<dbReference type="Proteomes" id="UP000186922">
    <property type="component" value="Unassembled WGS sequence"/>
</dbReference>
<keyword evidence="3" id="KW-1133">Transmembrane helix</keyword>
<dbReference type="InterPro" id="IPR028082">
    <property type="entry name" value="Peripla_BP_I"/>
</dbReference>